<organism evidence="3 4">
    <name type="scientific">Saprolegnia diclina (strain VS20)</name>
    <dbReference type="NCBI Taxonomy" id="1156394"/>
    <lineage>
        <taxon>Eukaryota</taxon>
        <taxon>Sar</taxon>
        <taxon>Stramenopiles</taxon>
        <taxon>Oomycota</taxon>
        <taxon>Saprolegniomycetes</taxon>
        <taxon>Saprolegniales</taxon>
        <taxon>Saprolegniaceae</taxon>
        <taxon>Saprolegnia</taxon>
    </lineage>
</organism>
<name>T0R2L0_SAPDV</name>
<dbReference type="OMA" id="YCAKERE"/>
<sequence>MIGARPPPAARRSVKKRDGRRADGLGLVPQWDASAPTVLFPSISTPRKAESPRCTSSQQPRSTVTPRAADARQPYSLNTQNLKHPLPQRPASQGSASPRPLGLSRDETAKYQFLPRKPTTIASPPSTPRTRNRPTPCQTQETWVSSLVVPVNAAVETIEAFAGPNRTLGETSHAGVLHLFLEDWLERFESEDINYRSIVVHAQVGFTEIQRLTCHMSLPNDVMATFCCMLLDRLAHYFGPYEGLLTLLSSEVQRTMYVRPSTGRKLFHETTYFTAVKQAQGDVKSRIDRRRRCLTRNLFLEKELVHAQQTLESALQDWSDEVVKSCLYAWYETSVVRKKVLAKNLRWFSMWFSGSPRTLVASTFEDWRRFVLVSTSLRITQKLQEDCDKVAIAQKNVTELSETNVALQDEYDRLREENRLLLESIQAFTTHIEHAKVFLKTTPSREESVCFDGQLRMEVVAEIAHYVFESLLRLQYNTGFHQPTLFAVTPDSYCLEELAAFALGKTQPSDFPTVQDMTADDMFSLVAGVHHACVNRANCLVFCSMQPMTPSTVDTMYAMVRDWQRQVEHYAATSTLYYARHFEDHEASVAPPSQAAVAKMRSSQAQSKPVLADMATVHAQSQLTLLQTIVPDDVKADFGLHWRYLVLGRLFMELSALLFDPCEMNPYFRNACISLAIRDIEMARLAQLQTACDGELPPLQRRLTISEELTQEPKPLPALAADCIADSYRIWHDVCADLMAGGVVQSSASELHHDTSEMVLPSSEKRASKKMSITSLSHMPTMRLPKRLPQADHCEPQPTSIYITGSSAASKKFGDFVSAKLHVVPKEPVHDLNRTVQTLHATLLAIQSKGQEVRAMHAAVPHARASNWGHASALVAQKEHAKLASRRATVAVVVDVRPSLHTAISWETPGIAALLQDETDPSPEMVSVRALFQEHERAFRAMYTTPSNDTLSHALSLDELWRVLKRMRLTTKVVPVPKDDETQHIPVVDLAEIVLRICNEQFGELYRLSRRVELFISLHLCHAVEVRSPLRDLTATPQVRSTLTDHKDVLFGIFKAYAVKLKGKDKGAVPQHLTKREWSLFLREYGLWTPRLSIELANALFLNVQDGALDEAEVSANMLYSEFCEAVVGLAGYALPDPFIDWPVKTALFIKRYFIDKASGKS</sequence>
<accession>T0R2L0</accession>
<gene>
    <name evidence="3" type="ORF">SDRG_01172</name>
</gene>
<feature type="coiled-coil region" evidence="1">
    <location>
        <begin position="390"/>
        <end position="424"/>
    </location>
</feature>
<dbReference type="EMBL" id="JH767134">
    <property type="protein sequence ID" value="EQC41196.1"/>
    <property type="molecule type" value="Genomic_DNA"/>
</dbReference>
<evidence type="ECO:0000313" key="3">
    <source>
        <dbReference type="EMBL" id="EQC41196.1"/>
    </source>
</evidence>
<evidence type="ECO:0000256" key="1">
    <source>
        <dbReference type="SAM" id="Coils"/>
    </source>
</evidence>
<feature type="region of interest" description="Disordered" evidence="2">
    <location>
        <begin position="1"/>
        <end position="139"/>
    </location>
</feature>
<protein>
    <submittedName>
        <fullName evidence="3">Uncharacterized protein</fullName>
    </submittedName>
</protein>
<evidence type="ECO:0000256" key="2">
    <source>
        <dbReference type="SAM" id="MobiDB-lite"/>
    </source>
</evidence>
<feature type="compositionally biased region" description="Polar residues" evidence="2">
    <location>
        <begin position="53"/>
        <end position="65"/>
    </location>
</feature>
<dbReference type="eggNOG" id="ENOG502QUX3">
    <property type="taxonomic scope" value="Eukaryota"/>
</dbReference>
<dbReference type="AlphaFoldDB" id="T0R2L0"/>
<dbReference type="Proteomes" id="UP000030762">
    <property type="component" value="Unassembled WGS sequence"/>
</dbReference>
<keyword evidence="1" id="KW-0175">Coiled coil</keyword>
<dbReference type="InParanoid" id="T0R2L0"/>
<dbReference type="RefSeq" id="XP_008604910.1">
    <property type="nucleotide sequence ID" value="XM_008606688.1"/>
</dbReference>
<proteinExistence type="predicted"/>
<dbReference type="GeneID" id="19941899"/>
<evidence type="ECO:0000313" key="4">
    <source>
        <dbReference type="Proteomes" id="UP000030762"/>
    </source>
</evidence>
<keyword evidence="4" id="KW-1185">Reference proteome</keyword>
<dbReference type="OrthoDB" id="72428at2759"/>
<reference evidence="3 4" key="1">
    <citation type="submission" date="2012-04" db="EMBL/GenBank/DDBJ databases">
        <title>The Genome Sequence of Saprolegnia declina VS20.</title>
        <authorList>
            <consortium name="The Broad Institute Genome Sequencing Platform"/>
            <person name="Russ C."/>
            <person name="Nusbaum C."/>
            <person name="Tyler B."/>
            <person name="van West P."/>
            <person name="Dieguez-Uribeondo J."/>
            <person name="de Bruijn I."/>
            <person name="Tripathy S."/>
            <person name="Jiang R."/>
            <person name="Young S.K."/>
            <person name="Zeng Q."/>
            <person name="Gargeya S."/>
            <person name="Fitzgerald M."/>
            <person name="Haas B."/>
            <person name="Abouelleil A."/>
            <person name="Alvarado L."/>
            <person name="Arachchi H.M."/>
            <person name="Berlin A."/>
            <person name="Chapman S.B."/>
            <person name="Goldberg J."/>
            <person name="Griggs A."/>
            <person name="Gujja S."/>
            <person name="Hansen M."/>
            <person name="Howarth C."/>
            <person name="Imamovic A."/>
            <person name="Larimer J."/>
            <person name="McCowen C."/>
            <person name="Montmayeur A."/>
            <person name="Murphy C."/>
            <person name="Neiman D."/>
            <person name="Pearson M."/>
            <person name="Priest M."/>
            <person name="Roberts A."/>
            <person name="Saif S."/>
            <person name="Shea T."/>
            <person name="Sisk P."/>
            <person name="Sykes S."/>
            <person name="Wortman J."/>
            <person name="Nusbaum C."/>
            <person name="Birren B."/>
        </authorList>
    </citation>
    <scope>NUCLEOTIDE SEQUENCE [LARGE SCALE GENOMIC DNA]</scope>
    <source>
        <strain evidence="3 4">VS20</strain>
    </source>
</reference>
<dbReference type="VEuPathDB" id="FungiDB:SDRG_01172"/>